<protein>
    <submittedName>
        <fullName evidence="1">Uncharacterized protein</fullName>
    </submittedName>
</protein>
<evidence type="ECO:0000313" key="2">
    <source>
        <dbReference type="Proteomes" id="UP000663836"/>
    </source>
</evidence>
<gene>
    <name evidence="1" type="ORF">JBS370_LOCUS40868</name>
</gene>
<dbReference type="Proteomes" id="UP000663836">
    <property type="component" value="Unassembled WGS sequence"/>
</dbReference>
<organism evidence="1 2">
    <name type="scientific">Rotaria sordida</name>
    <dbReference type="NCBI Taxonomy" id="392033"/>
    <lineage>
        <taxon>Eukaryota</taxon>
        <taxon>Metazoa</taxon>
        <taxon>Spiralia</taxon>
        <taxon>Gnathifera</taxon>
        <taxon>Rotifera</taxon>
        <taxon>Eurotatoria</taxon>
        <taxon>Bdelloidea</taxon>
        <taxon>Philodinida</taxon>
        <taxon>Philodinidae</taxon>
        <taxon>Rotaria</taxon>
    </lineage>
</organism>
<sequence>IKHQNLYDSNYHYQEMQAIFACFIERRRDIL</sequence>
<name>A0A820IXM4_9BILA</name>
<evidence type="ECO:0000313" key="1">
    <source>
        <dbReference type="EMBL" id="CAF4316099.1"/>
    </source>
</evidence>
<comment type="caution">
    <text evidence="1">The sequence shown here is derived from an EMBL/GenBank/DDBJ whole genome shotgun (WGS) entry which is preliminary data.</text>
</comment>
<proteinExistence type="predicted"/>
<reference evidence="1" key="1">
    <citation type="submission" date="2021-02" db="EMBL/GenBank/DDBJ databases">
        <authorList>
            <person name="Nowell W R."/>
        </authorList>
    </citation>
    <scope>NUCLEOTIDE SEQUENCE</scope>
</reference>
<accession>A0A820IXM4</accession>
<dbReference type="EMBL" id="CAJOBD010040107">
    <property type="protein sequence ID" value="CAF4316099.1"/>
    <property type="molecule type" value="Genomic_DNA"/>
</dbReference>
<dbReference type="AlphaFoldDB" id="A0A820IXM4"/>
<feature type="non-terminal residue" evidence="1">
    <location>
        <position position="1"/>
    </location>
</feature>